<reference evidence="2 3" key="1">
    <citation type="journal article" date="2016" name="Nat. Commun.">
        <title>Thousands of microbial genomes shed light on interconnected biogeochemical processes in an aquifer system.</title>
        <authorList>
            <person name="Anantharaman K."/>
            <person name="Brown C.T."/>
            <person name="Hug L.A."/>
            <person name="Sharon I."/>
            <person name="Castelle C.J."/>
            <person name="Probst A.J."/>
            <person name="Thomas B.C."/>
            <person name="Singh A."/>
            <person name="Wilkins M.J."/>
            <person name="Karaoz U."/>
            <person name="Brodie E.L."/>
            <person name="Williams K.H."/>
            <person name="Hubbard S.S."/>
            <person name="Banfield J.F."/>
        </authorList>
    </citation>
    <scope>NUCLEOTIDE SEQUENCE [LARGE SCALE GENOMIC DNA]</scope>
</reference>
<comment type="caution">
    <text evidence="2">The sequence shown here is derived from an EMBL/GenBank/DDBJ whole genome shotgun (WGS) entry which is preliminary data.</text>
</comment>
<dbReference type="Proteomes" id="UP000177682">
    <property type="component" value="Unassembled WGS sequence"/>
</dbReference>
<accession>A0A1F5PKR8</accession>
<evidence type="ECO:0000256" key="1">
    <source>
        <dbReference type="SAM" id="Phobius"/>
    </source>
</evidence>
<dbReference type="AlphaFoldDB" id="A0A1F5PKR8"/>
<protein>
    <submittedName>
        <fullName evidence="2">Uncharacterized protein</fullName>
    </submittedName>
</protein>
<dbReference type="EMBL" id="MFEY01000006">
    <property type="protein sequence ID" value="OGE90467.1"/>
    <property type="molecule type" value="Genomic_DNA"/>
</dbReference>
<name>A0A1F5PKR8_9BACT</name>
<keyword evidence="1" id="KW-1133">Transmembrane helix</keyword>
<evidence type="ECO:0000313" key="3">
    <source>
        <dbReference type="Proteomes" id="UP000177682"/>
    </source>
</evidence>
<gene>
    <name evidence="2" type="ORF">A3E29_04970</name>
</gene>
<organism evidence="2 3">
    <name type="scientific">Candidatus Doudnabacteria bacterium RIFCSPHIGHO2_12_FULL_48_16</name>
    <dbReference type="NCBI Taxonomy" id="1817838"/>
    <lineage>
        <taxon>Bacteria</taxon>
        <taxon>Candidatus Doudnaibacteriota</taxon>
    </lineage>
</organism>
<proteinExistence type="predicted"/>
<keyword evidence="1" id="KW-0472">Membrane</keyword>
<feature type="transmembrane region" description="Helical" evidence="1">
    <location>
        <begin position="6"/>
        <end position="25"/>
    </location>
</feature>
<keyword evidence="1" id="KW-0812">Transmembrane</keyword>
<evidence type="ECO:0000313" key="2">
    <source>
        <dbReference type="EMBL" id="OGE90467.1"/>
    </source>
</evidence>
<sequence>MTATNKSIVTGVVVLAIIGGLIAYVNRDKSLPQAATDQPAATGSDQLAPTSTPALGLHAGLTYTQAVAKYASTRIQFDDCHGTVNRTSLGSLVVKKGSPFMLDNRDPDAHVFAFGTQSYRIGGQDFAIVSATKVGQFNLTCDGGGSAKLTVEQ</sequence>